<sequence length="900" mass="100521">MEALSIAAAAIQFLDFGSRLLGNALSSYKSPTGQTKECIELSAVSNDLNVLATQIQDLCAKTTVSPGHQLDSVKLLRRLSRECKLAGDELRELVAALQSSGVTRLDLAKSSFIAALKATRSGDRIQSLQSRMQKLRTDITAAVLVCLWEESQKQGTAIDQILETQQDLLRAQVPTLDSDDAKMIKEELEFLGSGTDDNRNSRQAMPGNGTFPGPSAAGDLDQAILESLNYQAISHREEAIPKAHKSTFEWIFSSNPRGHWDAFPEWLTGNKRENYWITGKPGSGKSTLMKFLAGSDRFKRLVAAWSGDTPYVIATFFSWQAGVEIQRSTAGLVRSMLYQCISAKPGLARYCSKRWSFYEIFGCDVELPEWTEAELRVSLDALLSARAGQSDPSSIDQKLNIVLLVDGFDEFSESTWICSRPWNVFLDAYARTPSLKLENLTRNDIVQFVRSNFESHSGFLDLSAVSPAEAEQLTKSVVDKAAGVFLWVSIVVQLLLAGLTEGDSISDLQAVLDQLQGDLENLYEGIWSSVDEKYRVQGVQFFLMFNVIKEKMALAGPLLWLADDPAPHNHSLRAMDVKKINTVMKRRLTSRTKGLLELSIRGTVQYIHRTAHDWVISMVSKVVDSQPPNFNPSLELLKAFSCAASIHPHDDPNRRIVPLDSLVVGVCLYLAGEAPDTEESIGRLTTYLDFLEDQMPLPYLTMNQCNHRNGRNSVGFSALAASYELWGYLRERVTRDPTSALAARGDFIVLEATIFPNICIEGINTRASVYPIAEQEIRCRLDMLKFLIDAGAEPVRRCHSADILWHKVQNVYGPDNPYAKAVLAVLSGKVPCLKWLEREGAAAVQPRASNAEEDTGNESHWQNHLTLVPQYVPQHSQRQVKKQSLRFRLRRWAQWRFKFV</sequence>
<dbReference type="InterPro" id="IPR027417">
    <property type="entry name" value="P-loop_NTPase"/>
</dbReference>
<dbReference type="SUPFAM" id="SSF52540">
    <property type="entry name" value="P-loop containing nucleoside triphosphate hydrolases"/>
    <property type="match status" value="1"/>
</dbReference>
<dbReference type="AlphaFoldDB" id="A0AAV9G8W0"/>
<dbReference type="PANTHER" id="PTHR10039:SF5">
    <property type="entry name" value="NACHT DOMAIN-CONTAINING PROTEIN"/>
    <property type="match status" value="1"/>
</dbReference>
<gene>
    <name evidence="4" type="ORF">QBC34DRAFT_443079</name>
</gene>
<dbReference type="InterPro" id="IPR056884">
    <property type="entry name" value="NPHP3-like_N"/>
</dbReference>
<dbReference type="Proteomes" id="UP001321760">
    <property type="component" value="Unassembled WGS sequence"/>
</dbReference>
<organism evidence="4 5">
    <name type="scientific">Podospora aff. communis PSN243</name>
    <dbReference type="NCBI Taxonomy" id="3040156"/>
    <lineage>
        <taxon>Eukaryota</taxon>
        <taxon>Fungi</taxon>
        <taxon>Dikarya</taxon>
        <taxon>Ascomycota</taxon>
        <taxon>Pezizomycotina</taxon>
        <taxon>Sordariomycetes</taxon>
        <taxon>Sordariomycetidae</taxon>
        <taxon>Sordariales</taxon>
        <taxon>Podosporaceae</taxon>
        <taxon>Podospora</taxon>
    </lineage>
</organism>
<proteinExistence type="predicted"/>
<evidence type="ECO:0000256" key="2">
    <source>
        <dbReference type="SAM" id="MobiDB-lite"/>
    </source>
</evidence>
<dbReference type="Pfam" id="PF24883">
    <property type="entry name" value="NPHP3_N"/>
    <property type="match status" value="1"/>
</dbReference>
<keyword evidence="5" id="KW-1185">Reference proteome</keyword>
<protein>
    <recommendedName>
        <fullName evidence="3">Nephrocystin 3-like N-terminal domain-containing protein</fullName>
    </recommendedName>
</protein>
<keyword evidence="1" id="KW-0677">Repeat</keyword>
<name>A0AAV9G8W0_9PEZI</name>
<reference evidence="4" key="1">
    <citation type="journal article" date="2023" name="Mol. Phylogenet. Evol.">
        <title>Genome-scale phylogeny and comparative genomics of the fungal order Sordariales.</title>
        <authorList>
            <person name="Hensen N."/>
            <person name="Bonometti L."/>
            <person name="Westerberg I."/>
            <person name="Brannstrom I.O."/>
            <person name="Guillou S."/>
            <person name="Cros-Aarteil S."/>
            <person name="Calhoun S."/>
            <person name="Haridas S."/>
            <person name="Kuo A."/>
            <person name="Mondo S."/>
            <person name="Pangilinan J."/>
            <person name="Riley R."/>
            <person name="LaButti K."/>
            <person name="Andreopoulos B."/>
            <person name="Lipzen A."/>
            <person name="Chen C."/>
            <person name="Yan M."/>
            <person name="Daum C."/>
            <person name="Ng V."/>
            <person name="Clum A."/>
            <person name="Steindorff A."/>
            <person name="Ohm R.A."/>
            <person name="Martin F."/>
            <person name="Silar P."/>
            <person name="Natvig D.O."/>
            <person name="Lalanne C."/>
            <person name="Gautier V."/>
            <person name="Ament-Velasquez S.L."/>
            <person name="Kruys A."/>
            <person name="Hutchinson M.I."/>
            <person name="Powell A.J."/>
            <person name="Barry K."/>
            <person name="Miller A.N."/>
            <person name="Grigoriev I.V."/>
            <person name="Debuchy R."/>
            <person name="Gladieux P."/>
            <person name="Hiltunen Thoren M."/>
            <person name="Johannesson H."/>
        </authorList>
    </citation>
    <scope>NUCLEOTIDE SEQUENCE</scope>
    <source>
        <strain evidence="4">PSN243</strain>
    </source>
</reference>
<evidence type="ECO:0000256" key="1">
    <source>
        <dbReference type="ARBA" id="ARBA00022737"/>
    </source>
</evidence>
<evidence type="ECO:0000313" key="5">
    <source>
        <dbReference type="Proteomes" id="UP001321760"/>
    </source>
</evidence>
<comment type="caution">
    <text evidence="4">The sequence shown here is derived from an EMBL/GenBank/DDBJ whole genome shotgun (WGS) entry which is preliminary data.</text>
</comment>
<reference evidence="4" key="2">
    <citation type="submission" date="2023-05" db="EMBL/GenBank/DDBJ databases">
        <authorList>
            <consortium name="Lawrence Berkeley National Laboratory"/>
            <person name="Steindorff A."/>
            <person name="Hensen N."/>
            <person name="Bonometti L."/>
            <person name="Westerberg I."/>
            <person name="Brannstrom I.O."/>
            <person name="Guillou S."/>
            <person name="Cros-Aarteil S."/>
            <person name="Calhoun S."/>
            <person name="Haridas S."/>
            <person name="Kuo A."/>
            <person name="Mondo S."/>
            <person name="Pangilinan J."/>
            <person name="Riley R."/>
            <person name="Labutti K."/>
            <person name="Andreopoulos B."/>
            <person name="Lipzen A."/>
            <person name="Chen C."/>
            <person name="Yanf M."/>
            <person name="Daum C."/>
            <person name="Ng V."/>
            <person name="Clum A."/>
            <person name="Ohm R."/>
            <person name="Martin F."/>
            <person name="Silar P."/>
            <person name="Natvig D."/>
            <person name="Lalanne C."/>
            <person name="Gautier V."/>
            <person name="Ament-Velasquez S.L."/>
            <person name="Kruys A."/>
            <person name="Hutchinson M.I."/>
            <person name="Powell A.J."/>
            <person name="Barry K."/>
            <person name="Miller A.N."/>
            <person name="Grigoriev I.V."/>
            <person name="Debuchy R."/>
            <person name="Gladieux P."/>
            <person name="Thoren M.H."/>
            <person name="Johannesson H."/>
        </authorList>
    </citation>
    <scope>NUCLEOTIDE SEQUENCE</scope>
    <source>
        <strain evidence="4">PSN243</strain>
    </source>
</reference>
<feature type="region of interest" description="Disordered" evidence="2">
    <location>
        <begin position="192"/>
        <end position="216"/>
    </location>
</feature>
<feature type="domain" description="Nephrocystin 3-like N-terminal" evidence="3">
    <location>
        <begin position="247"/>
        <end position="417"/>
    </location>
</feature>
<evidence type="ECO:0000313" key="4">
    <source>
        <dbReference type="EMBL" id="KAK4443848.1"/>
    </source>
</evidence>
<dbReference type="EMBL" id="MU865986">
    <property type="protein sequence ID" value="KAK4443848.1"/>
    <property type="molecule type" value="Genomic_DNA"/>
</dbReference>
<evidence type="ECO:0000259" key="3">
    <source>
        <dbReference type="Pfam" id="PF24883"/>
    </source>
</evidence>
<dbReference type="PANTHER" id="PTHR10039">
    <property type="entry name" value="AMELOGENIN"/>
    <property type="match status" value="1"/>
</dbReference>
<accession>A0AAV9G8W0</accession>